<keyword evidence="2" id="KW-1185">Reference proteome</keyword>
<accession>A0ABZ0UQ81</accession>
<dbReference type="EMBL" id="CP110343">
    <property type="protein sequence ID" value="WPX97712.1"/>
    <property type="molecule type" value="Genomic_DNA"/>
</dbReference>
<reference evidence="1" key="1">
    <citation type="submission" date="2022-10" db="EMBL/GenBank/DDBJ databases">
        <title>Host association and intracellularity evolved multiple times independently in the Rickettsiales.</title>
        <authorList>
            <person name="Castelli M."/>
            <person name="Nardi T."/>
            <person name="Gammuto L."/>
            <person name="Bellinzona G."/>
            <person name="Sabaneyeva E."/>
            <person name="Potekhin A."/>
            <person name="Serra V."/>
            <person name="Petroni G."/>
            <person name="Sassera D."/>
        </authorList>
    </citation>
    <scope>NUCLEOTIDE SEQUENCE [LARGE SCALE GENOMIC DNA]</scope>
    <source>
        <strain evidence="1">US_Bl 11III1</strain>
    </source>
</reference>
<evidence type="ECO:0000313" key="2">
    <source>
        <dbReference type="Proteomes" id="UP001325140"/>
    </source>
</evidence>
<dbReference type="Proteomes" id="UP001325140">
    <property type="component" value="Chromosome"/>
</dbReference>
<organism evidence="1 2">
    <name type="scientific">Candidatus Fokinia crypta</name>
    <dbReference type="NCBI Taxonomy" id="1920990"/>
    <lineage>
        <taxon>Bacteria</taxon>
        <taxon>Pseudomonadati</taxon>
        <taxon>Pseudomonadota</taxon>
        <taxon>Alphaproteobacteria</taxon>
        <taxon>Rickettsiales</taxon>
        <taxon>Candidatus Midichloriaceae</taxon>
        <taxon>Candidatus Fokinia</taxon>
    </lineage>
</organism>
<dbReference type="InterPro" id="IPR021277">
    <property type="entry name" value="DUF2610"/>
</dbReference>
<dbReference type="RefSeq" id="WP_323722363.1">
    <property type="nucleotide sequence ID" value="NZ_CP110343.1"/>
</dbReference>
<sequence>MPDQDTPNTEDSIQPLYQKIRKIPEIAQIPITAIVNGTPSQVTVSVGYPKKDNPIEFQAKTLGEKQIVIPGEVVKSLSELVEISHKYHISVAELIRQSKRAEEEQKRKSQPSILAEERAGLKNKLIKDGVITEPNTTVS</sequence>
<proteinExistence type="predicted"/>
<dbReference type="Pfam" id="PF11020">
    <property type="entry name" value="DUF2610"/>
    <property type="match status" value="1"/>
</dbReference>
<evidence type="ECO:0000313" key="1">
    <source>
        <dbReference type="EMBL" id="WPX97712.1"/>
    </source>
</evidence>
<protein>
    <submittedName>
        <fullName evidence="1">Uncharacterized protein</fullName>
    </submittedName>
</protein>
<name>A0ABZ0UQ81_9RICK</name>
<gene>
    <name evidence="1" type="ORF">Fokcrypt_00226</name>
</gene>